<dbReference type="RefSeq" id="WP_223021117.1">
    <property type="nucleotide sequence ID" value="NZ_CP078143.1"/>
</dbReference>
<dbReference type="Gene3D" id="1.25.40.70">
    <property type="entry name" value="Phosphatidylinositol 3-kinase, accessory domain (PIK)"/>
    <property type="match status" value="1"/>
</dbReference>
<evidence type="ECO:0000313" key="2">
    <source>
        <dbReference type="EMBL" id="MFC5585586.1"/>
    </source>
</evidence>
<keyword evidence="3" id="KW-1185">Reference proteome</keyword>
<dbReference type="InterPro" id="IPR018568">
    <property type="entry name" value="DUF2019"/>
</dbReference>
<feature type="domain" description="DUF2019" evidence="1">
    <location>
        <begin position="12"/>
        <end position="114"/>
    </location>
</feature>
<sequence length="167" mass="19007">MMTRRKNNAPVDEMLQRFIELSLTQDEALLYLESGPYNRAYMKIKKLVEELEACPGDQRHALIELFDHDNPQVRLNAAKHAHPLYPDKAIQIVQSIVDGRALPQEVYAKDVLSFLMYGPRFGEGRKPPGGTRTDGAICTEKVWGAETEVQSRSSCKPVRRQSHRACR</sequence>
<dbReference type="EMBL" id="JBHSNB010000002">
    <property type="protein sequence ID" value="MFC5585586.1"/>
    <property type="molecule type" value="Genomic_DNA"/>
</dbReference>
<evidence type="ECO:0000259" key="1">
    <source>
        <dbReference type="Pfam" id="PF09450"/>
    </source>
</evidence>
<dbReference type="SUPFAM" id="SSF48371">
    <property type="entry name" value="ARM repeat"/>
    <property type="match status" value="1"/>
</dbReference>
<dbReference type="InterPro" id="IPR016024">
    <property type="entry name" value="ARM-type_fold"/>
</dbReference>
<accession>A0ABW0T887</accession>
<protein>
    <submittedName>
        <fullName evidence="2">DUF2019 domain-containing protein</fullName>
    </submittedName>
</protein>
<dbReference type="Proteomes" id="UP001596107">
    <property type="component" value="Unassembled WGS sequence"/>
</dbReference>
<dbReference type="InterPro" id="IPR042236">
    <property type="entry name" value="PI3K_accessory_sf"/>
</dbReference>
<organism evidence="2 3">
    <name type="scientific">Nitratireductor kimnyeongensis</name>
    <dbReference type="NCBI Taxonomy" id="430679"/>
    <lineage>
        <taxon>Bacteria</taxon>
        <taxon>Pseudomonadati</taxon>
        <taxon>Pseudomonadota</taxon>
        <taxon>Alphaproteobacteria</taxon>
        <taxon>Hyphomicrobiales</taxon>
        <taxon>Phyllobacteriaceae</taxon>
        <taxon>Nitratireductor</taxon>
    </lineage>
</organism>
<proteinExistence type="predicted"/>
<reference evidence="3" key="1">
    <citation type="journal article" date="2019" name="Int. J. Syst. Evol. Microbiol.">
        <title>The Global Catalogue of Microorganisms (GCM) 10K type strain sequencing project: providing services to taxonomists for standard genome sequencing and annotation.</title>
        <authorList>
            <consortium name="The Broad Institute Genomics Platform"/>
            <consortium name="The Broad Institute Genome Sequencing Center for Infectious Disease"/>
            <person name="Wu L."/>
            <person name="Ma J."/>
        </authorList>
    </citation>
    <scope>NUCLEOTIDE SEQUENCE [LARGE SCALE GENOMIC DNA]</scope>
    <source>
        <strain evidence="3">JCM 3366</strain>
    </source>
</reference>
<name>A0ABW0T887_9HYPH</name>
<evidence type="ECO:0000313" key="3">
    <source>
        <dbReference type="Proteomes" id="UP001596107"/>
    </source>
</evidence>
<dbReference type="Pfam" id="PF09450">
    <property type="entry name" value="DUF2019"/>
    <property type="match status" value="1"/>
</dbReference>
<comment type="caution">
    <text evidence="2">The sequence shown here is derived from an EMBL/GenBank/DDBJ whole genome shotgun (WGS) entry which is preliminary data.</text>
</comment>
<gene>
    <name evidence="2" type="ORF">ACFPOD_10715</name>
</gene>